<protein>
    <submittedName>
        <fullName evidence="1">Uncharacterized protein</fullName>
    </submittedName>
</protein>
<organism evidence="1 2">
    <name type="scientific">Petrolisthes cinctipes</name>
    <name type="common">Flat porcelain crab</name>
    <dbReference type="NCBI Taxonomy" id="88211"/>
    <lineage>
        <taxon>Eukaryota</taxon>
        <taxon>Metazoa</taxon>
        <taxon>Ecdysozoa</taxon>
        <taxon>Arthropoda</taxon>
        <taxon>Crustacea</taxon>
        <taxon>Multicrustacea</taxon>
        <taxon>Malacostraca</taxon>
        <taxon>Eumalacostraca</taxon>
        <taxon>Eucarida</taxon>
        <taxon>Decapoda</taxon>
        <taxon>Pleocyemata</taxon>
        <taxon>Anomura</taxon>
        <taxon>Galatheoidea</taxon>
        <taxon>Porcellanidae</taxon>
        <taxon>Petrolisthes</taxon>
    </lineage>
</organism>
<dbReference type="EMBL" id="JAWQEG010001356">
    <property type="protein sequence ID" value="KAK3880087.1"/>
    <property type="molecule type" value="Genomic_DNA"/>
</dbReference>
<evidence type="ECO:0000313" key="2">
    <source>
        <dbReference type="Proteomes" id="UP001286313"/>
    </source>
</evidence>
<dbReference type="Proteomes" id="UP001286313">
    <property type="component" value="Unassembled WGS sequence"/>
</dbReference>
<comment type="caution">
    <text evidence="1">The sequence shown here is derived from an EMBL/GenBank/DDBJ whole genome shotgun (WGS) entry which is preliminary data.</text>
</comment>
<proteinExistence type="predicted"/>
<evidence type="ECO:0000313" key="1">
    <source>
        <dbReference type="EMBL" id="KAK3880087.1"/>
    </source>
</evidence>
<gene>
    <name evidence="1" type="ORF">Pcinc_015396</name>
</gene>
<keyword evidence="2" id="KW-1185">Reference proteome</keyword>
<sequence length="74" mass="8414">MTLLIQCYSRTSFEYTVIFSEELRSPALQEAYEPLLFVVHCVYPSFHPSTATVQASVVTVCRPRQESQKGQAEN</sequence>
<dbReference type="AlphaFoldDB" id="A0AAE1KQS2"/>
<accession>A0AAE1KQS2</accession>
<name>A0AAE1KQS2_PETCI</name>
<reference evidence="1" key="1">
    <citation type="submission" date="2023-10" db="EMBL/GenBank/DDBJ databases">
        <title>Genome assemblies of two species of porcelain crab, Petrolisthes cinctipes and Petrolisthes manimaculis (Anomura: Porcellanidae).</title>
        <authorList>
            <person name="Angst P."/>
        </authorList>
    </citation>
    <scope>NUCLEOTIDE SEQUENCE</scope>
    <source>
        <strain evidence="1">PB745_01</strain>
        <tissue evidence="1">Gill</tissue>
    </source>
</reference>